<protein>
    <submittedName>
        <fullName evidence="1">Uncharacterized protein</fullName>
    </submittedName>
</protein>
<keyword evidence="2" id="KW-1185">Reference proteome</keyword>
<proteinExistence type="predicted"/>
<evidence type="ECO:0000313" key="2">
    <source>
        <dbReference type="Proteomes" id="UP000233766"/>
    </source>
</evidence>
<dbReference type="AlphaFoldDB" id="A0A2N3VLA2"/>
<reference evidence="1 2" key="1">
    <citation type="submission" date="2017-12" db="EMBL/GenBank/DDBJ databases">
        <title>Sequencing the genomes of 1000 Actinobacteria strains.</title>
        <authorList>
            <person name="Klenk H.-P."/>
        </authorList>
    </citation>
    <scope>NUCLEOTIDE SEQUENCE [LARGE SCALE GENOMIC DNA]</scope>
    <source>
        <strain evidence="1 2">DSM 44489</strain>
    </source>
</reference>
<dbReference type="Proteomes" id="UP000233766">
    <property type="component" value="Unassembled WGS sequence"/>
</dbReference>
<sequence length="35" mass="3861">MMAERGSMWSTTAWMGTAAPVARSVLRLYCGPQRS</sequence>
<accession>A0A2N3VLA2</accession>
<dbReference type="EMBL" id="PJMW01000002">
    <property type="protein sequence ID" value="PKV82405.1"/>
    <property type="molecule type" value="Genomic_DNA"/>
</dbReference>
<evidence type="ECO:0000313" key="1">
    <source>
        <dbReference type="EMBL" id="PKV82405.1"/>
    </source>
</evidence>
<gene>
    <name evidence="1" type="ORF">ATK86_6893</name>
</gene>
<comment type="caution">
    <text evidence="1">The sequence shown here is derived from an EMBL/GenBank/DDBJ whole genome shotgun (WGS) entry which is preliminary data.</text>
</comment>
<organism evidence="1 2">
    <name type="scientific">Nocardia fluminea</name>
    <dbReference type="NCBI Taxonomy" id="134984"/>
    <lineage>
        <taxon>Bacteria</taxon>
        <taxon>Bacillati</taxon>
        <taxon>Actinomycetota</taxon>
        <taxon>Actinomycetes</taxon>
        <taxon>Mycobacteriales</taxon>
        <taxon>Nocardiaceae</taxon>
        <taxon>Nocardia</taxon>
    </lineage>
</organism>
<name>A0A2N3VLA2_9NOCA</name>